<sequence>MAFTGNGTGGQSTSRQNNPDGVYQGTWSDLGAVQIGQPATGVDRKGCVYSFAMTDAGTLTVRDQATCTGDAPLSRSRDIE</sequence>
<feature type="compositionally biased region" description="Gly residues" evidence="1">
    <location>
        <begin position="1"/>
        <end position="10"/>
    </location>
</feature>
<comment type="caution">
    <text evidence="2">The sequence shown here is derived from an EMBL/GenBank/DDBJ whole genome shotgun (WGS) entry which is preliminary data.</text>
</comment>
<dbReference type="EMBL" id="PTIX01000013">
    <property type="protein sequence ID" value="PPK65553.1"/>
    <property type="molecule type" value="Genomic_DNA"/>
</dbReference>
<evidence type="ECO:0000256" key="1">
    <source>
        <dbReference type="SAM" id="MobiDB-lite"/>
    </source>
</evidence>
<keyword evidence="3" id="KW-1185">Reference proteome</keyword>
<name>A0A2S6GK23_9PSEU</name>
<evidence type="ECO:0000313" key="2">
    <source>
        <dbReference type="EMBL" id="PPK65553.1"/>
    </source>
</evidence>
<reference evidence="2 3" key="1">
    <citation type="submission" date="2018-02" db="EMBL/GenBank/DDBJ databases">
        <title>Genomic Encyclopedia of Archaeal and Bacterial Type Strains, Phase II (KMG-II): from individual species to whole genera.</title>
        <authorList>
            <person name="Goeker M."/>
        </authorList>
    </citation>
    <scope>NUCLEOTIDE SEQUENCE [LARGE SCALE GENOMIC DNA]</scope>
    <source>
        <strain evidence="2 3">YU 961-1</strain>
    </source>
</reference>
<feature type="region of interest" description="Disordered" evidence="1">
    <location>
        <begin position="1"/>
        <end position="25"/>
    </location>
</feature>
<organism evidence="2 3">
    <name type="scientific">Actinokineospora auranticolor</name>
    <dbReference type="NCBI Taxonomy" id="155976"/>
    <lineage>
        <taxon>Bacteria</taxon>
        <taxon>Bacillati</taxon>
        <taxon>Actinomycetota</taxon>
        <taxon>Actinomycetes</taxon>
        <taxon>Pseudonocardiales</taxon>
        <taxon>Pseudonocardiaceae</taxon>
        <taxon>Actinokineospora</taxon>
    </lineage>
</organism>
<protein>
    <submittedName>
        <fullName evidence="2">Uncharacterized protein</fullName>
    </submittedName>
</protein>
<dbReference type="AlphaFoldDB" id="A0A2S6GK23"/>
<evidence type="ECO:0000313" key="3">
    <source>
        <dbReference type="Proteomes" id="UP000239203"/>
    </source>
</evidence>
<proteinExistence type="predicted"/>
<gene>
    <name evidence="2" type="ORF">CLV40_11337</name>
</gene>
<accession>A0A2S6GK23</accession>
<dbReference type="Proteomes" id="UP000239203">
    <property type="component" value="Unassembled WGS sequence"/>
</dbReference>